<dbReference type="EMBL" id="MU006720">
    <property type="protein sequence ID" value="KAF2626714.1"/>
    <property type="molecule type" value="Genomic_DNA"/>
</dbReference>
<name>A0ACB6RZX8_9PLEO</name>
<evidence type="ECO:0000313" key="1">
    <source>
        <dbReference type="EMBL" id="KAF2626714.1"/>
    </source>
</evidence>
<proteinExistence type="predicted"/>
<gene>
    <name evidence="1" type="ORF">BU25DRAFT_449256</name>
</gene>
<organism evidence="1 2">
    <name type="scientific">Macroventuria anomochaeta</name>
    <dbReference type="NCBI Taxonomy" id="301207"/>
    <lineage>
        <taxon>Eukaryota</taxon>
        <taxon>Fungi</taxon>
        <taxon>Dikarya</taxon>
        <taxon>Ascomycota</taxon>
        <taxon>Pezizomycotina</taxon>
        <taxon>Dothideomycetes</taxon>
        <taxon>Pleosporomycetidae</taxon>
        <taxon>Pleosporales</taxon>
        <taxon>Pleosporineae</taxon>
        <taxon>Didymellaceae</taxon>
        <taxon>Macroventuria</taxon>
    </lineage>
</organism>
<evidence type="ECO:0000313" key="2">
    <source>
        <dbReference type="Proteomes" id="UP000799754"/>
    </source>
</evidence>
<comment type="caution">
    <text evidence="1">The sequence shown here is derived from an EMBL/GenBank/DDBJ whole genome shotgun (WGS) entry which is preliminary data.</text>
</comment>
<accession>A0ACB6RZX8</accession>
<dbReference type="Proteomes" id="UP000799754">
    <property type="component" value="Unassembled WGS sequence"/>
</dbReference>
<keyword evidence="2" id="KW-1185">Reference proteome</keyword>
<sequence length="235" mass="26845">MVFEAQTAHNIGKAWFVLASDDAAKAAIRDLHGAPLFDRRIRVSPYEKASDSKAKFNNFYWGWTASKDPRLANAKIRGPHLRPPKDIFRSIRQGRRVAIDMPRSVNHHPGELYALFHNYNIDSMGDFIEYRRKSDSGLRSTIMLDFTTREEADKSVHVFDEHKFKGMVLQVRKWQLPLKHLGGTSWDGGRPGIHYSGRDQGNAAGTNFEHVSFPMWCRLSSMHCVSRDCQLLDGC</sequence>
<reference evidence="1" key="1">
    <citation type="journal article" date="2020" name="Stud. Mycol.">
        <title>101 Dothideomycetes genomes: a test case for predicting lifestyles and emergence of pathogens.</title>
        <authorList>
            <person name="Haridas S."/>
            <person name="Albert R."/>
            <person name="Binder M."/>
            <person name="Bloem J."/>
            <person name="Labutti K."/>
            <person name="Salamov A."/>
            <person name="Andreopoulos B."/>
            <person name="Baker S."/>
            <person name="Barry K."/>
            <person name="Bills G."/>
            <person name="Bluhm B."/>
            <person name="Cannon C."/>
            <person name="Castanera R."/>
            <person name="Culley D."/>
            <person name="Daum C."/>
            <person name="Ezra D."/>
            <person name="Gonzalez J."/>
            <person name="Henrissat B."/>
            <person name="Kuo A."/>
            <person name="Liang C."/>
            <person name="Lipzen A."/>
            <person name="Lutzoni F."/>
            <person name="Magnuson J."/>
            <person name="Mondo S."/>
            <person name="Nolan M."/>
            <person name="Ohm R."/>
            <person name="Pangilinan J."/>
            <person name="Park H.-J."/>
            <person name="Ramirez L."/>
            <person name="Alfaro M."/>
            <person name="Sun H."/>
            <person name="Tritt A."/>
            <person name="Yoshinaga Y."/>
            <person name="Zwiers L.-H."/>
            <person name="Turgeon B."/>
            <person name="Goodwin S."/>
            <person name="Spatafora J."/>
            <person name="Crous P."/>
            <person name="Grigoriev I."/>
        </authorList>
    </citation>
    <scope>NUCLEOTIDE SEQUENCE</scope>
    <source>
        <strain evidence="1">CBS 525.71</strain>
    </source>
</reference>
<protein>
    <submittedName>
        <fullName evidence="1">Uncharacterized protein</fullName>
    </submittedName>
</protein>